<feature type="non-terminal residue" evidence="2">
    <location>
        <position position="255"/>
    </location>
</feature>
<dbReference type="AlphaFoldDB" id="A0A8J4BQ48"/>
<accession>A0A8J4BQ48</accession>
<evidence type="ECO:0000256" key="1">
    <source>
        <dbReference type="SAM" id="MobiDB-lite"/>
    </source>
</evidence>
<feature type="region of interest" description="Disordered" evidence="1">
    <location>
        <begin position="65"/>
        <end position="156"/>
    </location>
</feature>
<dbReference type="SUPFAM" id="SSF56436">
    <property type="entry name" value="C-type lectin-like"/>
    <property type="match status" value="1"/>
</dbReference>
<keyword evidence="3" id="KW-1185">Reference proteome</keyword>
<organism evidence="2 3">
    <name type="scientific">Volvox africanus</name>
    <dbReference type="NCBI Taxonomy" id="51714"/>
    <lineage>
        <taxon>Eukaryota</taxon>
        <taxon>Viridiplantae</taxon>
        <taxon>Chlorophyta</taxon>
        <taxon>core chlorophytes</taxon>
        <taxon>Chlorophyceae</taxon>
        <taxon>CS clade</taxon>
        <taxon>Chlamydomonadales</taxon>
        <taxon>Volvocaceae</taxon>
        <taxon>Volvox</taxon>
    </lineage>
</organism>
<dbReference type="EMBL" id="BNCO01000092">
    <property type="protein sequence ID" value="GIL67005.1"/>
    <property type="molecule type" value="Genomic_DNA"/>
</dbReference>
<gene>
    <name evidence="2" type="ORF">Vafri_20381</name>
</gene>
<dbReference type="InterPro" id="IPR016187">
    <property type="entry name" value="CTDL_fold"/>
</dbReference>
<sequence length="255" mass="27905">NVSGLRRCICPSLARSVPAAMTRGSVVAVVLVASFAALCWGPKGSTAQLEFTDLTRDWGNNQGGKWNKVYMTPQFPAPPRPQSPQTPSPPPLPPPSQPPSPLPPSPSPPLPPLSQPPPSPSPFPPPQPSPPSPRPPWGPWQPGRPPPPPQPPPPGKKFLAYKYKQHYYLASTSKYNYNDANDFCSSMGYKLIPYNDWQLLAPTTKLCYSNGKGCWVRAKQGTHCAYIDPNGNKGPFARPCNERHYVVCYGTKKPY</sequence>
<dbReference type="Proteomes" id="UP000747399">
    <property type="component" value="Unassembled WGS sequence"/>
</dbReference>
<evidence type="ECO:0000313" key="2">
    <source>
        <dbReference type="EMBL" id="GIL67005.1"/>
    </source>
</evidence>
<dbReference type="PRINTS" id="PR01217">
    <property type="entry name" value="PRICHEXTENSN"/>
</dbReference>
<evidence type="ECO:0000313" key="3">
    <source>
        <dbReference type="Proteomes" id="UP000747399"/>
    </source>
</evidence>
<protein>
    <recommendedName>
        <fullName evidence="4">C-type lectin domain-containing protein</fullName>
    </recommendedName>
</protein>
<evidence type="ECO:0008006" key="4">
    <source>
        <dbReference type="Google" id="ProtNLM"/>
    </source>
</evidence>
<name>A0A8J4BQ48_9CHLO</name>
<reference evidence="2" key="1">
    <citation type="journal article" date="2021" name="Proc. Natl. Acad. Sci. U.S.A.">
        <title>Three genomes in the algal genus Volvox reveal the fate of a haploid sex-determining region after a transition to homothallism.</title>
        <authorList>
            <person name="Yamamoto K."/>
            <person name="Hamaji T."/>
            <person name="Kawai-Toyooka H."/>
            <person name="Matsuzaki R."/>
            <person name="Takahashi F."/>
            <person name="Nishimura Y."/>
            <person name="Kawachi M."/>
            <person name="Noguchi H."/>
            <person name="Minakuchi Y."/>
            <person name="Umen J.G."/>
            <person name="Toyoda A."/>
            <person name="Nozaki H."/>
        </authorList>
    </citation>
    <scope>NUCLEOTIDE SEQUENCE</scope>
    <source>
        <strain evidence="2">NIES-3780</strain>
    </source>
</reference>
<comment type="caution">
    <text evidence="2">The sequence shown here is derived from an EMBL/GenBank/DDBJ whole genome shotgun (WGS) entry which is preliminary data.</text>
</comment>
<proteinExistence type="predicted"/>
<feature type="compositionally biased region" description="Pro residues" evidence="1">
    <location>
        <begin position="75"/>
        <end position="155"/>
    </location>
</feature>